<dbReference type="Pfam" id="PF00635">
    <property type="entry name" value="Motile_Sperm"/>
    <property type="match status" value="1"/>
</dbReference>
<dbReference type="Proteomes" id="UP000887569">
    <property type="component" value="Unplaced"/>
</dbReference>
<dbReference type="PANTHER" id="PTHR22947">
    <property type="entry name" value="MAJOR SPERM PROTEIN"/>
    <property type="match status" value="1"/>
</dbReference>
<dbReference type="InterPro" id="IPR051774">
    <property type="entry name" value="Sperm-specific_class_P"/>
</dbReference>
<comment type="function">
    <text evidence="1">Central component in molecular interactions underlying sperm crawling. Forms an extensive filament system that extends from sperm villipoda, along the leading edge of the pseudopod.</text>
</comment>
<dbReference type="WBParaSite" id="PgE005_g002_t02">
    <property type="protein sequence ID" value="PgE005_g002_t02"/>
    <property type="gene ID" value="PgE005_g002"/>
</dbReference>
<dbReference type="InterPro" id="IPR008962">
    <property type="entry name" value="PapD-like_sf"/>
</dbReference>
<dbReference type="Gene3D" id="2.60.40.10">
    <property type="entry name" value="Immunoglobulins"/>
    <property type="match status" value="1"/>
</dbReference>
<dbReference type="AlphaFoldDB" id="A0A914ZXA8"/>
<organism evidence="4 5">
    <name type="scientific">Parascaris univalens</name>
    <name type="common">Nematode worm</name>
    <dbReference type="NCBI Taxonomy" id="6257"/>
    <lineage>
        <taxon>Eukaryota</taxon>
        <taxon>Metazoa</taxon>
        <taxon>Ecdysozoa</taxon>
        <taxon>Nematoda</taxon>
        <taxon>Chromadorea</taxon>
        <taxon>Rhabditida</taxon>
        <taxon>Spirurina</taxon>
        <taxon>Ascaridomorpha</taxon>
        <taxon>Ascaridoidea</taxon>
        <taxon>Ascarididae</taxon>
        <taxon>Parascaris</taxon>
    </lineage>
</organism>
<evidence type="ECO:0000259" key="3">
    <source>
        <dbReference type="PROSITE" id="PS50202"/>
    </source>
</evidence>
<dbReference type="InterPro" id="IPR013783">
    <property type="entry name" value="Ig-like_fold"/>
</dbReference>
<evidence type="ECO:0000313" key="4">
    <source>
        <dbReference type="Proteomes" id="UP000887569"/>
    </source>
</evidence>
<reference evidence="5" key="1">
    <citation type="submission" date="2022-11" db="UniProtKB">
        <authorList>
            <consortium name="WormBaseParasite"/>
        </authorList>
    </citation>
    <scope>IDENTIFICATION</scope>
</reference>
<accession>A0A914ZXA8</accession>
<evidence type="ECO:0000256" key="2">
    <source>
        <dbReference type="SAM" id="MobiDB-lite"/>
    </source>
</evidence>
<feature type="region of interest" description="Disordered" evidence="2">
    <location>
        <begin position="112"/>
        <end position="234"/>
    </location>
</feature>
<evidence type="ECO:0000256" key="1">
    <source>
        <dbReference type="RuleBase" id="RU003425"/>
    </source>
</evidence>
<name>A0A914ZXA8_PARUN</name>
<proteinExistence type="predicted"/>
<dbReference type="PANTHER" id="PTHR22947:SF3">
    <property type="entry name" value="MSP DOMAIN-CONTAINING PROTEIN-RELATED"/>
    <property type="match status" value="1"/>
</dbReference>
<dbReference type="SUPFAM" id="SSF49354">
    <property type="entry name" value="PapD-like"/>
    <property type="match status" value="1"/>
</dbReference>
<keyword evidence="4" id="KW-1185">Reference proteome</keyword>
<evidence type="ECO:0000313" key="5">
    <source>
        <dbReference type="WBParaSite" id="PgE005_g002_t02"/>
    </source>
</evidence>
<protein>
    <recommendedName>
        <fullName evidence="1">Major sperm protein</fullName>
    </recommendedName>
</protein>
<keyword evidence="1" id="KW-0963">Cytoplasm</keyword>
<dbReference type="PROSITE" id="PS50202">
    <property type="entry name" value="MSP"/>
    <property type="match status" value="1"/>
</dbReference>
<sequence>MSRLSVSPTTVEVPASGGSTQYKLTCVGKERICFKVKVKPRLYDIYKVRPVKGTLEPGKSKTITVRRLPGQPSNDCLQIQYVVAPREYDPHDPFPKNVEKCQNVLVEIHATEGKTGAVDSPKIPSKQTGKNAKGAYTESPSKSTQKSLTKSASKSLLKSGSKVTKKDEIKKKGRSSHSQVADVKAKRPSDARQEHGKQDCAAKKAAREQSRTQRRSSQNGKSFAKEQENETHPTALSMADHKSAASDGLPVVQTIETIGSSAQVDNSNVRDSGTAEAPNNNPVMSAQKQKSFESAPVKSTYIQLQAEDVKEIESMPIHLDAIRHMKVRSNSDSVYFPMHPGYNMETKDI</sequence>
<feature type="compositionally biased region" description="Low complexity" evidence="2">
    <location>
        <begin position="141"/>
        <end position="162"/>
    </location>
</feature>
<feature type="compositionally biased region" description="Polar residues" evidence="2">
    <location>
        <begin position="259"/>
        <end position="289"/>
    </location>
</feature>
<feature type="region of interest" description="Disordered" evidence="2">
    <location>
        <begin position="259"/>
        <end position="293"/>
    </location>
</feature>
<dbReference type="InterPro" id="IPR000535">
    <property type="entry name" value="MSP_dom"/>
</dbReference>
<feature type="compositionally biased region" description="Basic and acidic residues" evidence="2">
    <location>
        <begin position="183"/>
        <end position="211"/>
    </location>
</feature>
<keyword evidence="1" id="KW-0206">Cytoskeleton</keyword>
<feature type="domain" description="MSP" evidence="3">
    <location>
        <begin position="3"/>
        <end position="108"/>
    </location>
</feature>